<sequence>MNSIYLDPYTLAYPNNHEELEPYEFENYLENILLWRQLKDIPLTEVMVSKQTSRILMEQNNYPYWDSLREALLKKGLIGFYQPKDIIEVIDGFLQQPTIEESLGLVDILFDDVIVYPDEHLERRPTMYIDEYKKVALFYLIHDLIREGEERYFITRDSVSEIEIKGEVYACDFIKKDSDNFKYPILINGKVHSQTNWLQLITNFNVVSSWKIAETDEDYFNLINLYLLQRLSIIGENPLDTDIPTWKYGHSFFETCRSLGFTHEEGKIKALLKACADTILDQNLSSTHTLRIDESGNSPQLMRNRDKAWRRDIDYEYHLHYWKTSNGPELAAVVVHNNMWIPI</sequence>
<proteinExistence type="predicted"/>
<evidence type="ECO:0000313" key="1">
    <source>
        <dbReference type="EMBL" id="KFN09710.1"/>
    </source>
</evidence>
<dbReference type="Proteomes" id="UP000029278">
    <property type="component" value="Unassembled WGS sequence"/>
</dbReference>
<dbReference type="OrthoDB" id="8452205at2"/>
<organism evidence="1 2">
    <name type="scientific">Paenibacillus macerans</name>
    <name type="common">Bacillus macerans</name>
    <dbReference type="NCBI Taxonomy" id="44252"/>
    <lineage>
        <taxon>Bacteria</taxon>
        <taxon>Bacillati</taxon>
        <taxon>Bacillota</taxon>
        <taxon>Bacilli</taxon>
        <taxon>Bacillales</taxon>
        <taxon>Paenibacillaceae</taxon>
        <taxon>Paenibacillus</taxon>
    </lineage>
</organism>
<reference evidence="1 2" key="1">
    <citation type="submission" date="2014-04" db="EMBL/GenBank/DDBJ databases">
        <authorList>
            <person name="Bishop-Lilly K.A."/>
            <person name="Broomall S.M."/>
            <person name="Chain P.S."/>
            <person name="Chertkov O."/>
            <person name="Coyne S.R."/>
            <person name="Daligault H.E."/>
            <person name="Davenport K.W."/>
            <person name="Erkkila T."/>
            <person name="Frey K.G."/>
            <person name="Gibbons H.S."/>
            <person name="Gu W."/>
            <person name="Jaissle J."/>
            <person name="Johnson S.L."/>
            <person name="Koroleva G.I."/>
            <person name="Ladner J.T."/>
            <person name="Lo C.-C."/>
            <person name="Minogue T.D."/>
            <person name="Munk C."/>
            <person name="Palacios G.F."/>
            <person name="Redden C.L."/>
            <person name="Rosenzweig C.N."/>
            <person name="Scholz M.B."/>
            <person name="Teshima H."/>
            <person name="Xu Y."/>
        </authorList>
    </citation>
    <scope>NUCLEOTIDE SEQUENCE [LARGE SCALE GENOMIC DNA]</scope>
    <source>
        <strain evidence="1 2">8244</strain>
    </source>
</reference>
<dbReference type="RefSeq" id="WP_036621480.1">
    <property type="nucleotide sequence ID" value="NZ_JAKOBR010000068.1"/>
</dbReference>
<dbReference type="AlphaFoldDB" id="A0A090ZHL3"/>
<dbReference type="GeneID" id="77006240"/>
<comment type="caution">
    <text evidence="1">The sequence shown here is derived from an EMBL/GenBank/DDBJ whole genome shotgun (WGS) entry which is preliminary data.</text>
</comment>
<keyword evidence="2" id="KW-1185">Reference proteome</keyword>
<evidence type="ECO:0000313" key="2">
    <source>
        <dbReference type="Proteomes" id="UP000029278"/>
    </source>
</evidence>
<dbReference type="PATRIC" id="fig|44252.3.peg.2018"/>
<accession>A0A090ZHL3</accession>
<dbReference type="STRING" id="44252.DJ90_3521"/>
<dbReference type="HOGENOM" id="CLU_794237_0_0_9"/>
<protein>
    <submittedName>
        <fullName evidence="1">Uncharacterized protein</fullName>
    </submittedName>
</protein>
<dbReference type="EMBL" id="JMQA01000021">
    <property type="protein sequence ID" value="KFN09710.1"/>
    <property type="molecule type" value="Genomic_DNA"/>
</dbReference>
<gene>
    <name evidence="1" type="ORF">DJ90_3521</name>
</gene>
<name>A0A090ZHL3_PAEMA</name>